<gene>
    <name evidence="3" type="ORF">XELAEV_18007641mg</name>
</gene>
<feature type="chain" id="PRO_5037125010" description="Ig-like domain-containing protein" evidence="1">
    <location>
        <begin position="20"/>
        <end position="148"/>
    </location>
</feature>
<dbReference type="InterPro" id="IPR007110">
    <property type="entry name" value="Ig-like_dom"/>
</dbReference>
<name>A0A974E2A3_XENLA</name>
<dbReference type="OMA" id="GGKNMYW"/>
<dbReference type="SMART" id="SM00409">
    <property type="entry name" value="IG"/>
    <property type="match status" value="1"/>
</dbReference>
<dbReference type="InterPro" id="IPR003599">
    <property type="entry name" value="Ig_sub"/>
</dbReference>
<proteinExistence type="predicted"/>
<dbReference type="SUPFAM" id="SSF48726">
    <property type="entry name" value="Immunoglobulin"/>
    <property type="match status" value="1"/>
</dbReference>
<dbReference type="PROSITE" id="PS50835">
    <property type="entry name" value="IG_LIKE"/>
    <property type="match status" value="1"/>
</dbReference>
<sequence>MSWVTFLVILSTLYTYCATQITVSQSTSESVSLGETVTLPCTLSGYSFSIPAAWWIQVKEEKKPRLLLWYGSDSSKGQGPGVPDRFSGSKDLSKNVGYLTIKRVLLEDDADYYCAIWHSPSNSLHSGTLHWGSETRSTYDLVYRAGLT</sequence>
<dbReference type="InterPro" id="IPR050150">
    <property type="entry name" value="IgV_Light_Chain"/>
</dbReference>
<feature type="domain" description="Ig-like" evidence="2">
    <location>
        <begin position="19"/>
        <end position="130"/>
    </location>
</feature>
<keyword evidence="1" id="KW-0732">Signal</keyword>
<evidence type="ECO:0000259" key="2">
    <source>
        <dbReference type="PROSITE" id="PS50835"/>
    </source>
</evidence>
<protein>
    <recommendedName>
        <fullName evidence="2">Ig-like domain-containing protein</fullName>
    </recommendedName>
</protein>
<evidence type="ECO:0000256" key="1">
    <source>
        <dbReference type="SAM" id="SignalP"/>
    </source>
</evidence>
<dbReference type="AlphaFoldDB" id="A0A974E2A3"/>
<dbReference type="Proteomes" id="UP000694892">
    <property type="component" value="Chromosome 1L"/>
</dbReference>
<evidence type="ECO:0000313" key="4">
    <source>
        <dbReference type="Proteomes" id="UP000694892"/>
    </source>
</evidence>
<organism evidence="3 4">
    <name type="scientific">Xenopus laevis</name>
    <name type="common">African clawed frog</name>
    <dbReference type="NCBI Taxonomy" id="8355"/>
    <lineage>
        <taxon>Eukaryota</taxon>
        <taxon>Metazoa</taxon>
        <taxon>Chordata</taxon>
        <taxon>Craniata</taxon>
        <taxon>Vertebrata</taxon>
        <taxon>Euteleostomi</taxon>
        <taxon>Amphibia</taxon>
        <taxon>Batrachia</taxon>
        <taxon>Anura</taxon>
        <taxon>Pipoidea</taxon>
        <taxon>Pipidae</taxon>
        <taxon>Xenopodinae</taxon>
        <taxon>Xenopus</taxon>
        <taxon>Xenopus</taxon>
    </lineage>
</organism>
<accession>A0A974E2A3</accession>
<feature type="signal peptide" evidence="1">
    <location>
        <begin position="1"/>
        <end position="19"/>
    </location>
</feature>
<dbReference type="Gene3D" id="2.60.40.10">
    <property type="entry name" value="Immunoglobulins"/>
    <property type="match status" value="1"/>
</dbReference>
<dbReference type="EMBL" id="CM004466">
    <property type="protein sequence ID" value="OCU01861.1"/>
    <property type="molecule type" value="Genomic_DNA"/>
</dbReference>
<dbReference type="InterPro" id="IPR013106">
    <property type="entry name" value="Ig_V-set"/>
</dbReference>
<dbReference type="InterPro" id="IPR036179">
    <property type="entry name" value="Ig-like_dom_sf"/>
</dbReference>
<dbReference type="PANTHER" id="PTHR23267">
    <property type="entry name" value="IMMUNOGLOBULIN LIGHT CHAIN"/>
    <property type="match status" value="1"/>
</dbReference>
<dbReference type="InterPro" id="IPR013783">
    <property type="entry name" value="Ig-like_fold"/>
</dbReference>
<dbReference type="Pfam" id="PF07686">
    <property type="entry name" value="V-set"/>
    <property type="match status" value="1"/>
</dbReference>
<dbReference type="SMART" id="SM00406">
    <property type="entry name" value="IGv"/>
    <property type="match status" value="1"/>
</dbReference>
<evidence type="ECO:0000313" key="3">
    <source>
        <dbReference type="EMBL" id="OCU01861.1"/>
    </source>
</evidence>
<reference evidence="4" key="1">
    <citation type="journal article" date="2016" name="Nature">
        <title>Genome evolution in the allotetraploid frog Xenopus laevis.</title>
        <authorList>
            <person name="Session A.M."/>
            <person name="Uno Y."/>
            <person name="Kwon T."/>
            <person name="Chapman J.A."/>
            <person name="Toyoda A."/>
            <person name="Takahashi S."/>
            <person name="Fukui A."/>
            <person name="Hikosaka A."/>
            <person name="Suzuki A."/>
            <person name="Kondo M."/>
            <person name="van Heeringen S.J."/>
            <person name="Quigley I."/>
            <person name="Heinz S."/>
            <person name="Ogino H."/>
            <person name="Ochi H."/>
            <person name="Hellsten U."/>
            <person name="Lyons J.B."/>
            <person name="Simakov O."/>
            <person name="Putnam N."/>
            <person name="Stites J."/>
            <person name="Kuroki Y."/>
            <person name="Tanaka T."/>
            <person name="Michiue T."/>
            <person name="Watanabe M."/>
            <person name="Bogdanovic O."/>
            <person name="Lister R."/>
            <person name="Georgiou G."/>
            <person name="Paranjpe S.S."/>
            <person name="van Kruijsbergen I."/>
            <person name="Shu S."/>
            <person name="Carlson J."/>
            <person name="Kinoshita T."/>
            <person name="Ohta Y."/>
            <person name="Mawaribuchi S."/>
            <person name="Jenkins J."/>
            <person name="Grimwood J."/>
            <person name="Schmutz J."/>
            <person name="Mitros T."/>
            <person name="Mozaffari S.V."/>
            <person name="Suzuki Y."/>
            <person name="Haramoto Y."/>
            <person name="Yamamoto T.S."/>
            <person name="Takagi C."/>
            <person name="Heald R."/>
            <person name="Miller K."/>
            <person name="Haudenschild C."/>
            <person name="Kitzman J."/>
            <person name="Nakayama T."/>
            <person name="Izutsu Y."/>
            <person name="Robert J."/>
            <person name="Fortriede J."/>
            <person name="Burns K."/>
            <person name="Lotay V."/>
            <person name="Karimi K."/>
            <person name="Yasuoka Y."/>
            <person name="Dichmann D.S."/>
            <person name="Flajnik M.F."/>
            <person name="Houston D.W."/>
            <person name="Shendure J."/>
            <person name="DuPasquier L."/>
            <person name="Vize P.D."/>
            <person name="Zorn A.M."/>
            <person name="Ito M."/>
            <person name="Marcotte E.M."/>
            <person name="Wallingford J.B."/>
            <person name="Ito Y."/>
            <person name="Asashima M."/>
            <person name="Ueno N."/>
            <person name="Matsuda Y."/>
            <person name="Veenstra G.J."/>
            <person name="Fujiyama A."/>
            <person name="Harland R.M."/>
            <person name="Taira M."/>
            <person name="Rokhsar D.S."/>
        </authorList>
    </citation>
    <scope>NUCLEOTIDE SEQUENCE [LARGE SCALE GENOMIC DNA]</scope>
    <source>
        <strain evidence="4">J</strain>
    </source>
</reference>